<reference evidence="2 3" key="1">
    <citation type="journal article" date="2018" name="Mol. Plant">
        <title>The genome of Artemisia annua provides insight into the evolution of Asteraceae family and artemisinin biosynthesis.</title>
        <authorList>
            <person name="Shen Q."/>
            <person name="Zhang L."/>
            <person name="Liao Z."/>
            <person name="Wang S."/>
            <person name="Yan T."/>
            <person name="Shi P."/>
            <person name="Liu M."/>
            <person name="Fu X."/>
            <person name="Pan Q."/>
            <person name="Wang Y."/>
            <person name="Lv Z."/>
            <person name="Lu X."/>
            <person name="Zhang F."/>
            <person name="Jiang W."/>
            <person name="Ma Y."/>
            <person name="Chen M."/>
            <person name="Hao X."/>
            <person name="Li L."/>
            <person name="Tang Y."/>
            <person name="Lv G."/>
            <person name="Zhou Y."/>
            <person name="Sun X."/>
            <person name="Brodelius P.E."/>
            <person name="Rose J.K.C."/>
            <person name="Tang K."/>
        </authorList>
    </citation>
    <scope>NUCLEOTIDE SEQUENCE [LARGE SCALE GENOMIC DNA]</scope>
    <source>
        <strain evidence="3">cv. Huhao1</strain>
        <tissue evidence="2">Leaf</tissue>
    </source>
</reference>
<evidence type="ECO:0000313" key="3">
    <source>
        <dbReference type="Proteomes" id="UP000245207"/>
    </source>
</evidence>
<comment type="caution">
    <text evidence="2">The sequence shown here is derived from an EMBL/GenBank/DDBJ whole genome shotgun (WGS) entry which is preliminary data.</text>
</comment>
<feature type="domain" description="Ycf2 N-terminal" evidence="1">
    <location>
        <begin position="72"/>
        <end position="105"/>
    </location>
</feature>
<dbReference type="AlphaFoldDB" id="A0A2U1Q6T5"/>
<evidence type="ECO:0000259" key="1">
    <source>
        <dbReference type="Pfam" id="PF05695"/>
    </source>
</evidence>
<organism evidence="2 3">
    <name type="scientific">Artemisia annua</name>
    <name type="common">Sweet wormwood</name>
    <dbReference type="NCBI Taxonomy" id="35608"/>
    <lineage>
        <taxon>Eukaryota</taxon>
        <taxon>Viridiplantae</taxon>
        <taxon>Streptophyta</taxon>
        <taxon>Embryophyta</taxon>
        <taxon>Tracheophyta</taxon>
        <taxon>Spermatophyta</taxon>
        <taxon>Magnoliopsida</taxon>
        <taxon>eudicotyledons</taxon>
        <taxon>Gunneridae</taxon>
        <taxon>Pentapetalae</taxon>
        <taxon>asterids</taxon>
        <taxon>campanulids</taxon>
        <taxon>Asterales</taxon>
        <taxon>Asteraceae</taxon>
        <taxon>Asteroideae</taxon>
        <taxon>Anthemideae</taxon>
        <taxon>Artemisiinae</taxon>
        <taxon>Artemisia</taxon>
    </lineage>
</organism>
<sequence length="142" mass="15750">MVCAWLLCGLFGDGNNVVHAHEEERQMITDVDVFMSIQSPFFGSPIDAQELILIGLYGSQILMLLLSRLRAIWLLPIPMNSIGPKNDTLEEFVGSSNINRLNVSLSPHVNRLLEEEVWVIEMDEGGGSVHATDGAFPLETQE</sequence>
<keyword evidence="3" id="KW-1185">Reference proteome</keyword>
<dbReference type="Proteomes" id="UP000245207">
    <property type="component" value="Unassembled WGS sequence"/>
</dbReference>
<dbReference type="EMBL" id="PKPP01000366">
    <property type="protein sequence ID" value="PWA93707.1"/>
    <property type="molecule type" value="Genomic_DNA"/>
</dbReference>
<proteinExistence type="predicted"/>
<evidence type="ECO:0000313" key="2">
    <source>
        <dbReference type="EMBL" id="PWA93707.1"/>
    </source>
</evidence>
<accession>A0A2U1Q6T5</accession>
<name>A0A2U1Q6T5_ARTAN</name>
<dbReference type="Pfam" id="PF05695">
    <property type="entry name" value="Ycf2"/>
    <property type="match status" value="1"/>
</dbReference>
<gene>
    <name evidence="2" type="ORF">CTI12_AA059550</name>
</gene>
<dbReference type="InterPro" id="IPR056777">
    <property type="entry name" value="Ycf2_N"/>
</dbReference>
<protein>
    <submittedName>
        <fullName evidence="2">Putative chloroplast RF21, chloroplast</fullName>
    </submittedName>
</protein>